<dbReference type="InterPro" id="IPR046433">
    <property type="entry name" value="ActCoA_hydro"/>
</dbReference>
<dbReference type="EMBL" id="JAUUUS010000152">
    <property type="protein sequence ID" value="MDP1447824.1"/>
    <property type="molecule type" value="Genomic_DNA"/>
</dbReference>
<name>A0AAW8AY29_ACILW</name>
<dbReference type="InterPro" id="IPR038460">
    <property type="entry name" value="AcetylCoA_hyd_C_sf"/>
</dbReference>
<comment type="similarity">
    <text evidence="1">Belongs to the acetyl-CoA hydrolase/transferase family.</text>
</comment>
<dbReference type="Proteomes" id="UP001242129">
    <property type="component" value="Unassembled WGS sequence"/>
</dbReference>
<feature type="domain" description="Acetyl-CoA hydrolase/transferase N-terminal" evidence="3">
    <location>
        <begin position="17"/>
        <end position="175"/>
    </location>
</feature>
<comment type="caution">
    <text evidence="5">The sequence shown here is derived from an EMBL/GenBank/DDBJ whole genome shotgun (WGS) entry which is preliminary data.</text>
</comment>
<dbReference type="PANTHER" id="PTHR21432">
    <property type="entry name" value="ACETYL-COA HYDROLASE-RELATED"/>
    <property type="match status" value="1"/>
</dbReference>
<dbReference type="Gene3D" id="3.30.750.70">
    <property type="entry name" value="4-hydroxybutyrate coenzyme like domains"/>
    <property type="match status" value="1"/>
</dbReference>
<organism evidence="5 6">
    <name type="scientific">Acinetobacter lwoffii</name>
    <dbReference type="NCBI Taxonomy" id="28090"/>
    <lineage>
        <taxon>Bacteria</taxon>
        <taxon>Pseudomonadati</taxon>
        <taxon>Pseudomonadota</taxon>
        <taxon>Gammaproteobacteria</taxon>
        <taxon>Moraxellales</taxon>
        <taxon>Moraxellaceae</taxon>
        <taxon>Acinetobacter</taxon>
    </lineage>
</organism>
<dbReference type="InterPro" id="IPR003702">
    <property type="entry name" value="ActCoA_hydro_N"/>
</dbReference>
<keyword evidence="2" id="KW-0808">Transferase</keyword>
<dbReference type="Gene3D" id="3.40.1080.20">
    <property type="entry name" value="Acetyl-CoA hydrolase/transferase C-terminal domain"/>
    <property type="match status" value="1"/>
</dbReference>
<evidence type="ECO:0000256" key="2">
    <source>
        <dbReference type="ARBA" id="ARBA00022679"/>
    </source>
</evidence>
<dbReference type="GO" id="GO:0008775">
    <property type="term" value="F:acetate CoA-transferase activity"/>
    <property type="evidence" value="ECO:0007669"/>
    <property type="project" value="InterPro"/>
</dbReference>
<dbReference type="InterPro" id="IPR037171">
    <property type="entry name" value="NagB/RpiA_transferase-like"/>
</dbReference>
<dbReference type="SUPFAM" id="SSF100950">
    <property type="entry name" value="NagB/RpiA/CoA transferase-like"/>
    <property type="match status" value="2"/>
</dbReference>
<dbReference type="Pfam" id="PF13336">
    <property type="entry name" value="AcetylCoA_hyd_C"/>
    <property type="match status" value="1"/>
</dbReference>
<dbReference type="InterPro" id="IPR026888">
    <property type="entry name" value="AcetylCoA_hyd_C"/>
</dbReference>
<evidence type="ECO:0000259" key="3">
    <source>
        <dbReference type="Pfam" id="PF02550"/>
    </source>
</evidence>
<evidence type="ECO:0000313" key="6">
    <source>
        <dbReference type="Proteomes" id="UP001242129"/>
    </source>
</evidence>
<accession>A0AAW8AY29</accession>
<gene>
    <name evidence="5" type="ORF">Q8G51_08440</name>
</gene>
<dbReference type="GO" id="GO:0006083">
    <property type="term" value="P:acetate metabolic process"/>
    <property type="evidence" value="ECO:0007669"/>
    <property type="project" value="InterPro"/>
</dbReference>
<evidence type="ECO:0000313" key="5">
    <source>
        <dbReference type="EMBL" id="MDP1447824.1"/>
    </source>
</evidence>
<dbReference type="GO" id="GO:0016787">
    <property type="term" value="F:hydrolase activity"/>
    <property type="evidence" value="ECO:0007669"/>
    <property type="project" value="UniProtKB-KW"/>
</dbReference>
<dbReference type="AlphaFoldDB" id="A0AAW8AY29"/>
<feature type="domain" description="Acetyl-CoA hydrolase/transferase C-terminal" evidence="4">
    <location>
        <begin position="268"/>
        <end position="417"/>
    </location>
</feature>
<keyword evidence="5" id="KW-0378">Hydrolase</keyword>
<dbReference type="PANTHER" id="PTHR21432:SF20">
    <property type="entry name" value="ACETYL-COA HYDROLASE"/>
    <property type="match status" value="1"/>
</dbReference>
<proteinExistence type="inferred from homology"/>
<evidence type="ECO:0000259" key="4">
    <source>
        <dbReference type="Pfam" id="PF13336"/>
    </source>
</evidence>
<dbReference type="Pfam" id="PF02550">
    <property type="entry name" value="AcetylCoA_hydro"/>
    <property type="match status" value="1"/>
</dbReference>
<evidence type="ECO:0000256" key="1">
    <source>
        <dbReference type="ARBA" id="ARBA00009632"/>
    </source>
</evidence>
<reference evidence="5" key="1">
    <citation type="submission" date="2023-07" db="EMBL/GenBank/DDBJ databases">
        <title>Dynamics of blaOXA-23 gene transmission in Acinetobacter spp. from contaminated veterinary surfaces.</title>
        <authorList>
            <person name="Moreira Da Silva J."/>
            <person name="Menezes J."/>
            <person name="Fernandes L."/>
            <person name="Marques C."/>
            <person name="Amaral A."/>
            <person name="Timofte D."/>
            <person name="Pomba C."/>
        </authorList>
    </citation>
    <scope>NUCLEOTIDE SEQUENCE</scope>
    <source>
        <strain evidence="5">CMVB11Z4A1</strain>
    </source>
</reference>
<protein>
    <submittedName>
        <fullName evidence="5">Acetyl-CoA hydrolase/transferase C-terminal domain-containing protein</fullName>
    </submittedName>
</protein>
<sequence length="423" mass="46564">MIIMEKIYDISQLDLSNYVRHGDRVVWGQAQAEPIPLTQNLIQNRKKIGKFKIFLGISQFPTCLPEYSEHIEYLSYCGAGYNRTLAQHQVLDILPVHYSQLPRLIEDQQLKLDIVLIQVSAANAQGQYSYSLAQDYLKSALRHARVVIAEVNQQAPWVYSDEYLTEADFDVMVYTDRKIEAQHSADHSSITQKIAQNVASCIPDHSTLQLGIGSVPEAIMQALDQHQHLGIHSGIIGDGVAKLMQKGVITNQKKNIDPGKTITGLIVGSSKLHQFAHQNSDIEIRSTEYTHHAGTLAAIQQFIAINSAIEVDLTGQVNAEIANKTYVGAVGGALDFIRAANQSYGGVSIIALPASGKNFSRIVSNLQGPVSTPRSDAGLIITEYGIADLRGLSIPQRVEKMIAIAHPHFQKELEQQAMDLALI</sequence>
<dbReference type="RefSeq" id="WP_305158101.1">
    <property type="nucleotide sequence ID" value="NZ_JAUUUQ010000158.1"/>
</dbReference>
<dbReference type="Gene3D" id="3.40.1080.10">
    <property type="entry name" value="Glutaconate Coenzyme A-transferase"/>
    <property type="match status" value="1"/>
</dbReference>